<dbReference type="PANTHER" id="PTHR43143:SF1">
    <property type="entry name" value="SERINE_THREONINE-PROTEIN PHOSPHATASE CPPED1"/>
    <property type="match status" value="1"/>
</dbReference>
<evidence type="ECO:0000256" key="1">
    <source>
        <dbReference type="SAM" id="Coils"/>
    </source>
</evidence>
<protein>
    <submittedName>
        <fullName evidence="2">Metallophosphoesterase</fullName>
    </submittedName>
</protein>
<organism evidence="2 3">
    <name type="scientific">Chamaesiphon polymorphus CCALA 037</name>
    <dbReference type="NCBI Taxonomy" id="2107692"/>
    <lineage>
        <taxon>Bacteria</taxon>
        <taxon>Bacillati</taxon>
        <taxon>Cyanobacteriota</taxon>
        <taxon>Cyanophyceae</taxon>
        <taxon>Gomontiellales</taxon>
        <taxon>Chamaesiphonaceae</taxon>
        <taxon>Chamaesiphon</taxon>
    </lineage>
</organism>
<proteinExistence type="predicted"/>
<dbReference type="RefSeq" id="WP_106301067.1">
    <property type="nucleotide sequence ID" value="NZ_PVWO01000041.1"/>
</dbReference>
<gene>
    <name evidence="2" type="ORF">C7B77_05315</name>
</gene>
<evidence type="ECO:0000313" key="2">
    <source>
        <dbReference type="EMBL" id="PSB58275.1"/>
    </source>
</evidence>
<dbReference type="Proteomes" id="UP000238937">
    <property type="component" value="Unassembled WGS sequence"/>
</dbReference>
<reference evidence="2 3" key="1">
    <citation type="submission" date="2018-03" db="EMBL/GenBank/DDBJ databases">
        <title>The ancient ancestry and fast evolution of plastids.</title>
        <authorList>
            <person name="Moore K.R."/>
            <person name="Magnabosco C."/>
            <person name="Momper L."/>
            <person name="Gold D.A."/>
            <person name="Bosak T."/>
            <person name="Fournier G.P."/>
        </authorList>
    </citation>
    <scope>NUCLEOTIDE SEQUENCE [LARGE SCALE GENOMIC DNA]</scope>
    <source>
        <strain evidence="2 3">CCALA 037</strain>
    </source>
</reference>
<accession>A0A2T1GKB8</accession>
<name>A0A2T1GKB8_9CYAN</name>
<comment type="caution">
    <text evidence="2">The sequence shown here is derived from an EMBL/GenBank/DDBJ whole genome shotgun (WGS) entry which is preliminary data.</text>
</comment>
<feature type="coiled-coil region" evidence="1">
    <location>
        <begin position="257"/>
        <end position="324"/>
    </location>
</feature>
<keyword evidence="1" id="KW-0175">Coiled coil</keyword>
<evidence type="ECO:0000313" key="3">
    <source>
        <dbReference type="Proteomes" id="UP000238937"/>
    </source>
</evidence>
<keyword evidence="3" id="KW-1185">Reference proteome</keyword>
<dbReference type="SUPFAM" id="SSF56300">
    <property type="entry name" value="Metallo-dependent phosphatases"/>
    <property type="match status" value="1"/>
</dbReference>
<dbReference type="InterPro" id="IPR029052">
    <property type="entry name" value="Metallo-depent_PP-like"/>
</dbReference>
<dbReference type="Gene3D" id="3.60.21.10">
    <property type="match status" value="1"/>
</dbReference>
<sequence>MKLVSDPTIARKMAKMQERMRWHHPLFQKLGIDRTRLVLEDRIEPDRGFTFCVLGDSGSGVRRRDSPQRRVAKFMMRTAPSAQFILHTGDVVYLVGSSEQYPENFIKPYRELLVGGDVAKQIRYDSMVFNRPFLPVLGNHDYYDLPIAYGVLSQLLRPVRQAFRYYIDLDVSWHGSFQGDAYARAFLDYLKDIPDSELQQHLERHYTAQTSTGKGLNYQPGKFTRIPNRYYRFRYGGIDFFALDSNTFNAPLPIESNERGDLRRQQLIADLERLQAEREDHLQVMQNLDPDDPTQPIPGEQQSLDELLGKVEQIEELIRDLEKQLDPNTVHEQIDYEQLEWLERGLIESWQDKTVRGRMIYFHHPPYVTEATKWHQGQTLAVRHYLREVFDRVEQAVKPLMDNRPLVDLVLSGHAHCFEYIETLDTGHADRGIKWVICGGSGFSLRRQRQEGNVLQERIDGKLQDVAVSHQFIGKTGRGADKKHPYSFLQVDVLPGRDLKFNLKPQIAEYHQHQWQYYTSKLDDSM</sequence>
<dbReference type="AlphaFoldDB" id="A0A2T1GKB8"/>
<dbReference type="PANTHER" id="PTHR43143">
    <property type="entry name" value="METALLOPHOSPHOESTERASE, CALCINEURIN SUPERFAMILY"/>
    <property type="match status" value="1"/>
</dbReference>
<dbReference type="OrthoDB" id="500534at2"/>
<dbReference type="EMBL" id="PVWO01000041">
    <property type="protein sequence ID" value="PSB58275.1"/>
    <property type="molecule type" value="Genomic_DNA"/>
</dbReference>
<dbReference type="InterPro" id="IPR051918">
    <property type="entry name" value="STPP_CPPED1"/>
</dbReference>